<evidence type="ECO:0000313" key="7">
    <source>
        <dbReference type="EMBL" id="MEN3069924.1"/>
    </source>
</evidence>
<dbReference type="SMART" id="SM00283">
    <property type="entry name" value="MA"/>
    <property type="match status" value="1"/>
</dbReference>
<feature type="domain" description="HAMP" evidence="6">
    <location>
        <begin position="492"/>
        <end position="544"/>
    </location>
</feature>
<keyword evidence="1" id="KW-0145">Chemotaxis</keyword>
<dbReference type="PROSITE" id="PS50111">
    <property type="entry name" value="CHEMOTAXIS_TRANSDUC_2"/>
    <property type="match status" value="1"/>
</dbReference>
<dbReference type="Pfam" id="PF21927">
    <property type="entry name" value="McpB_HAMP_2"/>
    <property type="match status" value="1"/>
</dbReference>
<keyword evidence="3" id="KW-0807">Transducer</keyword>
<dbReference type="CDD" id="cd11386">
    <property type="entry name" value="MCP_signal"/>
    <property type="match status" value="1"/>
</dbReference>
<dbReference type="InterPro" id="IPR004090">
    <property type="entry name" value="Chemotax_Me-accpt_rcpt"/>
</dbReference>
<evidence type="ECO:0000313" key="8">
    <source>
        <dbReference type="Proteomes" id="UP001410394"/>
    </source>
</evidence>
<dbReference type="CDD" id="cd17528">
    <property type="entry name" value="HAMP_III"/>
    <property type="match status" value="3"/>
</dbReference>
<dbReference type="Pfam" id="PF18575">
    <property type="entry name" value="HAMP_N3"/>
    <property type="match status" value="3"/>
</dbReference>
<dbReference type="Pfam" id="PF18947">
    <property type="entry name" value="HAMP_2"/>
    <property type="match status" value="1"/>
</dbReference>
<proteinExistence type="inferred from homology"/>
<reference evidence="7 8" key="1">
    <citation type="journal article" date="2018" name="Int. J. Syst. Evol. Microbiol.">
        <title>Uliginosibacterium sediminicola sp. nov., isolated from freshwater sediment.</title>
        <authorList>
            <person name="Hwang W.M."/>
            <person name="Kim S.M."/>
            <person name="Kang K."/>
            <person name="Ahn T.Y."/>
        </authorList>
    </citation>
    <scope>NUCLEOTIDE SEQUENCE [LARGE SCALE GENOMIC DNA]</scope>
    <source>
        <strain evidence="7 8">M1-21</strain>
    </source>
</reference>
<dbReference type="SUPFAM" id="SSF58104">
    <property type="entry name" value="Methyl-accepting chemotaxis protein (MCP) signaling domain"/>
    <property type="match status" value="1"/>
</dbReference>
<feature type="compositionally biased region" description="Basic and acidic residues" evidence="4">
    <location>
        <begin position="814"/>
        <end position="829"/>
    </location>
</feature>
<dbReference type="PRINTS" id="PR00260">
    <property type="entry name" value="CHEMTRNSDUCR"/>
</dbReference>
<evidence type="ECO:0000259" key="5">
    <source>
        <dbReference type="PROSITE" id="PS50111"/>
    </source>
</evidence>
<protein>
    <submittedName>
        <fullName evidence="7">Methyl-accepting chemotaxis protein</fullName>
    </submittedName>
</protein>
<feature type="region of interest" description="Disordered" evidence="4">
    <location>
        <begin position="787"/>
        <end position="829"/>
    </location>
</feature>
<name>A0ABU9Z1N5_9RHOO</name>
<gene>
    <name evidence="7" type="ORF">ABDB84_15690</name>
</gene>
<dbReference type="InterPro" id="IPR054421">
    <property type="entry name" value="McpB_HAMP_2nd"/>
</dbReference>
<organism evidence="7 8">
    <name type="scientific">Uliginosibacterium sediminicola</name>
    <dbReference type="NCBI Taxonomy" id="2024550"/>
    <lineage>
        <taxon>Bacteria</taxon>
        <taxon>Pseudomonadati</taxon>
        <taxon>Pseudomonadota</taxon>
        <taxon>Betaproteobacteria</taxon>
        <taxon>Rhodocyclales</taxon>
        <taxon>Zoogloeaceae</taxon>
        <taxon>Uliginosibacterium</taxon>
    </lineage>
</organism>
<evidence type="ECO:0000256" key="3">
    <source>
        <dbReference type="PROSITE-ProRule" id="PRU00284"/>
    </source>
</evidence>
<dbReference type="Gene3D" id="3.30.450.20">
    <property type="entry name" value="PAS domain"/>
    <property type="match status" value="1"/>
</dbReference>
<dbReference type="InterPro" id="IPR004089">
    <property type="entry name" value="MCPsignal_dom"/>
</dbReference>
<dbReference type="CDD" id="cd17527">
    <property type="entry name" value="HAMP_II"/>
    <property type="match status" value="3"/>
</dbReference>
<dbReference type="Proteomes" id="UP001410394">
    <property type="component" value="Unassembled WGS sequence"/>
</dbReference>
<dbReference type="InterPro" id="IPR041395">
    <property type="entry name" value="McpB_HAMP_3rd"/>
</dbReference>
<feature type="domain" description="HAMP" evidence="6">
    <location>
        <begin position="139"/>
        <end position="183"/>
    </location>
</feature>
<keyword evidence="8" id="KW-1185">Reference proteome</keyword>
<dbReference type="PANTHER" id="PTHR43531:SF11">
    <property type="entry name" value="METHYL-ACCEPTING CHEMOTAXIS PROTEIN 3"/>
    <property type="match status" value="1"/>
</dbReference>
<dbReference type="Pfam" id="PF00672">
    <property type="entry name" value="HAMP"/>
    <property type="match status" value="1"/>
</dbReference>
<feature type="region of interest" description="Disordered" evidence="4">
    <location>
        <begin position="743"/>
        <end position="764"/>
    </location>
</feature>
<comment type="similarity">
    <text evidence="2">Belongs to the methyl-accepting chemotaxis (MCP) protein family.</text>
</comment>
<dbReference type="InterPro" id="IPR003660">
    <property type="entry name" value="HAMP_dom"/>
</dbReference>
<dbReference type="Gene3D" id="1.20.120.1530">
    <property type="match status" value="4"/>
</dbReference>
<evidence type="ECO:0000259" key="6">
    <source>
        <dbReference type="PROSITE" id="PS50885"/>
    </source>
</evidence>
<feature type="compositionally biased region" description="Low complexity" evidence="4">
    <location>
        <begin position="750"/>
        <end position="764"/>
    </location>
</feature>
<dbReference type="PANTHER" id="PTHR43531">
    <property type="entry name" value="PROTEIN ICFG"/>
    <property type="match status" value="1"/>
</dbReference>
<dbReference type="InterPro" id="IPR051310">
    <property type="entry name" value="MCP_chemotaxis"/>
</dbReference>
<evidence type="ECO:0000256" key="4">
    <source>
        <dbReference type="SAM" id="MobiDB-lite"/>
    </source>
</evidence>
<evidence type="ECO:0000256" key="1">
    <source>
        <dbReference type="ARBA" id="ARBA00022500"/>
    </source>
</evidence>
<dbReference type="EMBL" id="JBDIVE010000009">
    <property type="protein sequence ID" value="MEN3069924.1"/>
    <property type="molecule type" value="Genomic_DNA"/>
</dbReference>
<comment type="caution">
    <text evidence="7">The sequence shown here is derived from an EMBL/GenBank/DDBJ whole genome shotgun (WGS) entry which is preliminary data.</text>
</comment>
<dbReference type="SMART" id="SM00304">
    <property type="entry name" value="HAMP"/>
    <property type="match status" value="4"/>
</dbReference>
<dbReference type="PROSITE" id="PS50885">
    <property type="entry name" value="HAMP"/>
    <property type="match status" value="2"/>
</dbReference>
<dbReference type="Pfam" id="PF00015">
    <property type="entry name" value="MCPsignal"/>
    <property type="match status" value="1"/>
</dbReference>
<sequence length="829" mass="89649">MLQSLFRNAHDERSTIALNALATNVMIADAEFNIVYANPSVIEMLTVAEADIRKDLPHFSARTVVGSSIDLFHKNPVHQRSMLEHLRGQHIANLKLGQRSFRLTLTPLFDQRKKRIGAVVEWQDRTAELALENHISGSITQVVRAASAGDLSQRIDSNGMPDYLHAVCDGVNAMLDTVQKINAELNHMSAEHEKGDIDVTIDTQKFNGEFRALAQSVNTMVGSHIAVKKMAMGVVQEFGRGNFDAPLQQLPGKKAFINDTIERVRSSLKGLIAEMNNMSAEHDRGDIDVAIHSERFEGEFQRMAQGINDMVASHISVKKKALACVAEFGRGNFDAPLEQFPGKKAFINDTIERVRSNLKGLIAEMNHMSSEHDHGEIDVVIDAEKFDGDFRSMAHGINSMVGGHIAVKKKAMACVAEFGRGNFDAPLEQFPGKKAFINNTIEQVRKHLKALITDTTTLVDAARAGHLDVRADAKVHDGDFRRIVEGINLTLDNIVGPLNETGRVLKAIEIGDLTQTTQVQCDGQLRALCDSVDSTVVKLANVVEEINSNAEALASASEEVSATAQSLSQAASEQAAGVEETSASIEQMTASITQNTENAKVTDNIATKAASEAVEGGDAVKATVAAMKQIAQKIGIIDDIAYQTNLLALNAAIEAARAGEHGKGFAVVAAEVRKLAERSQVAAQEISTVASSSVELAEKAGKLLNEMVPNIKRTSDLVQEITAASEEQSSGVSQINTAVSQLSQTTQQNASSSEELAATAEEMSGQAEQLQQVISFFKLAQNLGPAQGQAPAARKSKAVAPPPQRRTSLARVSKQSDEFDIDEQHFTRY</sequence>
<feature type="domain" description="Methyl-accepting transducer" evidence="5">
    <location>
        <begin position="549"/>
        <end position="764"/>
    </location>
</feature>
<evidence type="ECO:0000256" key="2">
    <source>
        <dbReference type="ARBA" id="ARBA00029447"/>
    </source>
</evidence>
<dbReference type="Gene3D" id="1.10.287.950">
    <property type="entry name" value="Methyl-accepting chemotaxis protein"/>
    <property type="match status" value="1"/>
</dbReference>
<accession>A0ABU9Z1N5</accession>